<evidence type="ECO:0000313" key="1">
    <source>
        <dbReference type="EMBL" id="KAI3826110.1"/>
    </source>
</evidence>
<comment type="caution">
    <text evidence="1">The sequence shown here is derived from an EMBL/GenBank/DDBJ whole genome shotgun (WGS) entry which is preliminary data.</text>
</comment>
<proteinExistence type="predicted"/>
<dbReference type="Proteomes" id="UP001056120">
    <property type="component" value="Linkage Group LG01"/>
</dbReference>
<keyword evidence="2" id="KW-1185">Reference proteome</keyword>
<accession>A0ACB9K1D1</accession>
<name>A0ACB9K1D1_9ASTR</name>
<organism evidence="1 2">
    <name type="scientific">Smallanthus sonchifolius</name>
    <dbReference type="NCBI Taxonomy" id="185202"/>
    <lineage>
        <taxon>Eukaryota</taxon>
        <taxon>Viridiplantae</taxon>
        <taxon>Streptophyta</taxon>
        <taxon>Embryophyta</taxon>
        <taxon>Tracheophyta</taxon>
        <taxon>Spermatophyta</taxon>
        <taxon>Magnoliopsida</taxon>
        <taxon>eudicotyledons</taxon>
        <taxon>Gunneridae</taxon>
        <taxon>Pentapetalae</taxon>
        <taxon>asterids</taxon>
        <taxon>campanulids</taxon>
        <taxon>Asterales</taxon>
        <taxon>Asteraceae</taxon>
        <taxon>Asteroideae</taxon>
        <taxon>Heliantheae alliance</taxon>
        <taxon>Millerieae</taxon>
        <taxon>Smallanthus</taxon>
    </lineage>
</organism>
<evidence type="ECO:0000313" key="2">
    <source>
        <dbReference type="Proteomes" id="UP001056120"/>
    </source>
</evidence>
<dbReference type="EMBL" id="CM042018">
    <property type="protein sequence ID" value="KAI3826110.1"/>
    <property type="molecule type" value="Genomic_DNA"/>
</dbReference>
<gene>
    <name evidence="1" type="ORF">L1987_00153</name>
</gene>
<reference evidence="1 2" key="2">
    <citation type="journal article" date="2022" name="Mol. Ecol. Resour.">
        <title>The genomes of chicory, endive, great burdock and yacon provide insights into Asteraceae paleo-polyploidization history and plant inulin production.</title>
        <authorList>
            <person name="Fan W."/>
            <person name="Wang S."/>
            <person name="Wang H."/>
            <person name="Wang A."/>
            <person name="Jiang F."/>
            <person name="Liu H."/>
            <person name="Zhao H."/>
            <person name="Xu D."/>
            <person name="Zhang Y."/>
        </authorList>
    </citation>
    <scope>NUCLEOTIDE SEQUENCE [LARGE SCALE GENOMIC DNA]</scope>
    <source>
        <strain evidence="2">cv. Yunnan</strain>
        <tissue evidence="1">Leaves</tissue>
    </source>
</reference>
<sequence length="597" mass="66670">MEVDAGDGVVSVPVAIVACIAMAIFYVAILYSPTLILRLPPPSSFKSFMIRRFVCAGISTVVSLLVCAFILPIKSWNMLFSAYGIRLHHMWEAVVFPLCLTSLMYTGSFVLKIFSIWSSWAEHGGIQIDTSFHGLKSVLQSLINWMLSLVYNISVWRMYIVGPLTEELVFRACMISLLLCGGFKPYTVILLSPVLFSLAHLNHLLESYMQRDSSLLKASMVAGFQLGYTMIFGSYASFLFVRTGHISAPLVSHMLCNIIGLPAFFSRRTWMVSVGFVAGAVSFVYLLFPLTSPALYNDRTNNCKCWHIYLPSPSADSQPGFLFFGPPELGFFQILGCAKGERKQGCFGGKRGCFGRKQGCSGLIWSDFAIRVSVVDLLELLVSLGFAEPMSKIVNSAFENVSGLMYWDSVKAVETLGFKILTLGRYKFMYRWKKGTNFRVLKSWLAASGRAKWIHFASVNPGATGMSDECIRRFKPGQGFWEQWEHGTCSGYSSKHRWVLKTGIPNGKISPWYLQVPVEIEDESMAGFAMAGSVMTAGLELWGASTGPSELEAWRISVIEDYWSYWYRVCLDGGLRIARASKWEIVRCVVSFRGGRP</sequence>
<protein>
    <submittedName>
        <fullName evidence="1">Uncharacterized protein</fullName>
    </submittedName>
</protein>
<reference evidence="2" key="1">
    <citation type="journal article" date="2022" name="Mol. Ecol. Resour.">
        <title>The genomes of chicory, endive, great burdock and yacon provide insights into Asteraceae palaeo-polyploidization history and plant inulin production.</title>
        <authorList>
            <person name="Fan W."/>
            <person name="Wang S."/>
            <person name="Wang H."/>
            <person name="Wang A."/>
            <person name="Jiang F."/>
            <person name="Liu H."/>
            <person name="Zhao H."/>
            <person name="Xu D."/>
            <person name="Zhang Y."/>
        </authorList>
    </citation>
    <scope>NUCLEOTIDE SEQUENCE [LARGE SCALE GENOMIC DNA]</scope>
    <source>
        <strain evidence="2">cv. Yunnan</strain>
    </source>
</reference>